<evidence type="ECO:0000313" key="4">
    <source>
        <dbReference type="EMBL" id="GEO10327.1"/>
    </source>
</evidence>
<dbReference type="InterPro" id="IPR027385">
    <property type="entry name" value="Beta-barrel_OMP"/>
</dbReference>
<comment type="caution">
    <text evidence="4">The sequence shown here is derived from an EMBL/GenBank/DDBJ whole genome shotgun (WGS) entry which is preliminary data.</text>
</comment>
<proteinExistence type="predicted"/>
<sequence length="209" mass="22591">MKKNIAVFMTLLVCMLTLSASAQQKLKMELGYNVGTPLGSFKNDFISKTSYRGGYGEISYAFNPKFSLGLHSGFQSYYQKYDRQVYKLQGNETVSAVVSNTMEIVPVMLRGTFSPLGASATAKVQPYVSAAAGVSLINYGQYLGEFGGTEASGPFSAQAGAGIKIPFGNQYNQTAFKIGATYNFTNYKRNDISNLNTVGFNAGVVFALK</sequence>
<dbReference type="Pfam" id="PF13505">
    <property type="entry name" value="OMP_b-brl"/>
    <property type="match status" value="1"/>
</dbReference>
<organism evidence="4 5">
    <name type="scientific">Segetibacter aerophilus</name>
    <dbReference type="NCBI Taxonomy" id="670293"/>
    <lineage>
        <taxon>Bacteria</taxon>
        <taxon>Pseudomonadati</taxon>
        <taxon>Bacteroidota</taxon>
        <taxon>Chitinophagia</taxon>
        <taxon>Chitinophagales</taxon>
        <taxon>Chitinophagaceae</taxon>
        <taxon>Segetibacter</taxon>
    </lineage>
</organism>
<evidence type="ECO:0000256" key="1">
    <source>
        <dbReference type="ARBA" id="ARBA00022729"/>
    </source>
</evidence>
<name>A0A512BER1_9BACT</name>
<feature type="chain" id="PRO_5021962583" description="Outer membrane protein beta-barrel domain-containing protein" evidence="2">
    <location>
        <begin position="23"/>
        <end position="209"/>
    </location>
</feature>
<feature type="signal peptide" evidence="2">
    <location>
        <begin position="1"/>
        <end position="22"/>
    </location>
</feature>
<dbReference type="Proteomes" id="UP000321513">
    <property type="component" value="Unassembled WGS sequence"/>
</dbReference>
<dbReference type="EMBL" id="BJYT01000010">
    <property type="protein sequence ID" value="GEO10327.1"/>
    <property type="molecule type" value="Genomic_DNA"/>
</dbReference>
<dbReference type="Gene3D" id="2.40.160.20">
    <property type="match status" value="1"/>
</dbReference>
<evidence type="ECO:0000259" key="3">
    <source>
        <dbReference type="Pfam" id="PF13505"/>
    </source>
</evidence>
<protein>
    <recommendedName>
        <fullName evidence="3">Outer membrane protein beta-barrel domain-containing protein</fullName>
    </recommendedName>
</protein>
<dbReference type="RefSeq" id="WP_147204442.1">
    <property type="nucleotide sequence ID" value="NZ_BJYT01000010.1"/>
</dbReference>
<accession>A0A512BER1</accession>
<evidence type="ECO:0000313" key="5">
    <source>
        <dbReference type="Proteomes" id="UP000321513"/>
    </source>
</evidence>
<keyword evidence="1 2" id="KW-0732">Signal</keyword>
<gene>
    <name evidence="4" type="ORF">SAE01_28230</name>
</gene>
<dbReference type="OrthoDB" id="1094316at2"/>
<feature type="domain" description="Outer membrane protein beta-barrel" evidence="3">
    <location>
        <begin position="11"/>
        <end position="206"/>
    </location>
</feature>
<keyword evidence="5" id="KW-1185">Reference proteome</keyword>
<evidence type="ECO:0000256" key="2">
    <source>
        <dbReference type="SAM" id="SignalP"/>
    </source>
</evidence>
<dbReference type="AlphaFoldDB" id="A0A512BER1"/>
<reference evidence="4 5" key="1">
    <citation type="submission" date="2019-07" db="EMBL/GenBank/DDBJ databases">
        <title>Whole genome shotgun sequence of Segetibacter aerophilus NBRC 106135.</title>
        <authorList>
            <person name="Hosoyama A."/>
            <person name="Uohara A."/>
            <person name="Ohji S."/>
            <person name="Ichikawa N."/>
        </authorList>
    </citation>
    <scope>NUCLEOTIDE SEQUENCE [LARGE SCALE GENOMIC DNA]</scope>
    <source>
        <strain evidence="4 5">NBRC 106135</strain>
    </source>
</reference>